<keyword evidence="3" id="KW-0677">Repeat</keyword>
<dbReference type="SMART" id="SM00248">
    <property type="entry name" value="ANK"/>
    <property type="match status" value="5"/>
</dbReference>
<protein>
    <submittedName>
        <fullName evidence="12">Ankyrin Repeat</fullName>
    </submittedName>
</protein>
<evidence type="ECO:0000256" key="4">
    <source>
        <dbReference type="ARBA" id="ARBA00022989"/>
    </source>
</evidence>
<organism evidence="12 13">
    <name type="scientific">Seminavis robusta</name>
    <dbReference type="NCBI Taxonomy" id="568900"/>
    <lineage>
        <taxon>Eukaryota</taxon>
        <taxon>Sar</taxon>
        <taxon>Stramenopiles</taxon>
        <taxon>Ochrophyta</taxon>
        <taxon>Bacillariophyta</taxon>
        <taxon>Bacillariophyceae</taxon>
        <taxon>Bacillariophycidae</taxon>
        <taxon>Naviculales</taxon>
        <taxon>Naviculaceae</taxon>
        <taxon>Seminavis</taxon>
    </lineage>
</organism>
<keyword evidence="2 10" id="KW-0812">Transmembrane</keyword>
<feature type="coiled-coil region" evidence="8">
    <location>
        <begin position="821"/>
        <end position="879"/>
    </location>
</feature>
<keyword evidence="13" id="KW-1185">Reference proteome</keyword>
<dbReference type="InterPro" id="IPR002110">
    <property type="entry name" value="Ankyrin_rpt"/>
</dbReference>
<dbReference type="Pfam" id="PF00520">
    <property type="entry name" value="Ion_trans"/>
    <property type="match status" value="1"/>
</dbReference>
<feature type="transmembrane region" description="Helical" evidence="10">
    <location>
        <begin position="392"/>
        <end position="410"/>
    </location>
</feature>
<feature type="transmembrane region" description="Helical" evidence="10">
    <location>
        <begin position="546"/>
        <end position="569"/>
    </location>
</feature>
<feature type="transmembrane region" description="Helical" evidence="10">
    <location>
        <begin position="782"/>
        <end position="812"/>
    </location>
</feature>
<dbReference type="OrthoDB" id="39446at2759"/>
<dbReference type="GO" id="GO:0051017">
    <property type="term" value="P:actin filament bundle assembly"/>
    <property type="evidence" value="ECO:0007669"/>
    <property type="project" value="TreeGrafter"/>
</dbReference>
<dbReference type="EMBL" id="CAICTM010000088">
    <property type="protein sequence ID" value="CAB9500695.1"/>
    <property type="molecule type" value="Genomic_DNA"/>
</dbReference>
<keyword evidence="4 10" id="KW-1133">Transmembrane helix</keyword>
<dbReference type="InterPro" id="IPR036770">
    <property type="entry name" value="Ankyrin_rpt-contain_sf"/>
</dbReference>
<feature type="transmembrane region" description="Helical" evidence="10">
    <location>
        <begin position="479"/>
        <end position="500"/>
    </location>
</feature>
<comment type="subcellular location">
    <subcellularLocation>
        <location evidence="1">Membrane</location>
        <topology evidence="1">Multi-pass membrane protein</topology>
    </subcellularLocation>
</comment>
<dbReference type="GO" id="GO:0051015">
    <property type="term" value="F:actin filament binding"/>
    <property type="evidence" value="ECO:0007669"/>
    <property type="project" value="TreeGrafter"/>
</dbReference>
<evidence type="ECO:0000313" key="12">
    <source>
        <dbReference type="EMBL" id="CAB9500695.1"/>
    </source>
</evidence>
<accession>A0A9N8H644</accession>
<evidence type="ECO:0000313" key="13">
    <source>
        <dbReference type="Proteomes" id="UP001153069"/>
    </source>
</evidence>
<feature type="region of interest" description="Disordered" evidence="9">
    <location>
        <begin position="901"/>
        <end position="921"/>
    </location>
</feature>
<comment type="caution">
    <text evidence="12">The sequence shown here is derived from an EMBL/GenBank/DDBJ whole genome shotgun (WGS) entry which is preliminary data.</text>
</comment>
<feature type="domain" description="Ion transport" evidence="11">
    <location>
        <begin position="443"/>
        <end position="678"/>
    </location>
</feature>
<dbReference type="GO" id="GO:0005216">
    <property type="term" value="F:monoatomic ion channel activity"/>
    <property type="evidence" value="ECO:0007669"/>
    <property type="project" value="InterPro"/>
</dbReference>
<sequence>MSSEFRSDENMEEWAGNDQGQGHFVDSSSRSHHSLHRNSNPNLGGSGIEAFGHGSFTDIGAAGGVEEDEGPARLFSILEEAVPRPNEETDLNHRRELVEQTWDLVRRWLWTHQDAEERCSAAYIRGQANATPLHLMCKLNNPPSDLIQDIVDAAPDVAGWTDSHGWLPLHHACANGASPDVLRILIDAYPDGKITQDSLNRTPLHFYATRNSDNLASMVENVELLCDSGAAELTDKGGMLPMHYACAYGTSDVVLKVLADAYPDSLTAREQKGRTPMHLAMVNAHRDASPGVIRFLLEGEGSQTVNRRDHDGFLPLHLLAKGLENYRADGSMQRNNVSECLEMYLSAGPTPDADFLTALQDLPDWLQDTAVINPHVRNILNQKIIQRFPTSILMLDGYALFFLIVAFEFASKNHIELRFYNDRDPGEERPGWPVTNETSVAIIVLFAGATYFLGRELVQIISLISLGGLKTWFTDATNYLDMAVIISVYYNTILMVNPGFGDASGFRASCAFTKGILWAAVIYFLKSTNVQFAVFVGGVYFVINRLIAFLLAVGIMLLAFAQMFFIVYLEDPICTGYTNNVTTSTTGENLTMAPTMTLDGEVYAEDPSDCQQFPHCMFWFSLLKVYTMMMGEIGTETRYYDRLVAQLLYLLYAFVVVILLSNMLIAIVTDLYEVIQHDRAAIVFWSNRLDFVAEMDAISYGTRKRIRSCFGEKGGGGLAPGAPSEVVELPNGAPQLSAKDNPDEDDNAAGTKYFREGWKQLMMLFDSNLYDDIDLTPGNIEFWCYLCFQILAVIFFIPLWLMAGVATAGWLWPPQVREYLFVQKETAISRAELEHKKLEQLKQISGELKSFKADLGREMQSDRDDMVRLKLEVEAVQSEVLSDLMQVKELMQTLLDLGGGGSLLSSGPPGGSHIQPGARRM</sequence>
<evidence type="ECO:0000256" key="9">
    <source>
        <dbReference type="SAM" id="MobiDB-lite"/>
    </source>
</evidence>
<dbReference type="InterPro" id="IPR005821">
    <property type="entry name" value="Ion_trans_dom"/>
</dbReference>
<feature type="repeat" description="ANK" evidence="7">
    <location>
        <begin position="272"/>
        <end position="298"/>
    </location>
</feature>
<dbReference type="GO" id="GO:0016020">
    <property type="term" value="C:membrane"/>
    <property type="evidence" value="ECO:0007669"/>
    <property type="project" value="UniProtKB-SubCell"/>
</dbReference>
<dbReference type="InterPro" id="IPR052420">
    <property type="entry name" value="Espin/Espin-like"/>
</dbReference>
<feature type="transmembrane region" description="Helical" evidence="10">
    <location>
        <begin position="647"/>
        <end position="669"/>
    </location>
</feature>
<proteinExistence type="predicted"/>
<evidence type="ECO:0000256" key="2">
    <source>
        <dbReference type="ARBA" id="ARBA00022692"/>
    </source>
</evidence>
<name>A0A9N8H644_9STRA</name>
<keyword evidence="8" id="KW-0175">Coiled coil</keyword>
<dbReference type="Proteomes" id="UP001153069">
    <property type="component" value="Unassembled WGS sequence"/>
</dbReference>
<evidence type="ECO:0000256" key="5">
    <source>
        <dbReference type="ARBA" id="ARBA00023043"/>
    </source>
</evidence>
<feature type="region of interest" description="Disordered" evidence="9">
    <location>
        <begin position="1"/>
        <end position="49"/>
    </location>
</feature>
<dbReference type="PANTHER" id="PTHR24153">
    <property type="entry name" value="ESPIN"/>
    <property type="match status" value="1"/>
</dbReference>
<dbReference type="PROSITE" id="PS50088">
    <property type="entry name" value="ANK_REPEAT"/>
    <property type="match status" value="1"/>
</dbReference>
<dbReference type="Gene3D" id="1.25.40.20">
    <property type="entry name" value="Ankyrin repeat-containing domain"/>
    <property type="match status" value="1"/>
</dbReference>
<evidence type="ECO:0000256" key="3">
    <source>
        <dbReference type="ARBA" id="ARBA00022737"/>
    </source>
</evidence>
<evidence type="ECO:0000256" key="7">
    <source>
        <dbReference type="PROSITE-ProRule" id="PRU00023"/>
    </source>
</evidence>
<feature type="transmembrane region" description="Helical" evidence="10">
    <location>
        <begin position="439"/>
        <end position="458"/>
    </location>
</feature>
<evidence type="ECO:0000256" key="8">
    <source>
        <dbReference type="SAM" id="Coils"/>
    </source>
</evidence>
<dbReference type="PANTHER" id="PTHR24153:SF8">
    <property type="entry name" value="FORKED, ISOFORM F"/>
    <property type="match status" value="1"/>
</dbReference>
<dbReference type="PROSITE" id="PS50297">
    <property type="entry name" value="ANK_REP_REGION"/>
    <property type="match status" value="1"/>
</dbReference>
<dbReference type="SUPFAM" id="SSF48403">
    <property type="entry name" value="Ankyrin repeat"/>
    <property type="match status" value="1"/>
</dbReference>
<dbReference type="AlphaFoldDB" id="A0A9N8H644"/>
<evidence type="ECO:0000256" key="1">
    <source>
        <dbReference type="ARBA" id="ARBA00004141"/>
    </source>
</evidence>
<evidence type="ECO:0000256" key="10">
    <source>
        <dbReference type="SAM" id="Phobius"/>
    </source>
</evidence>
<gene>
    <name evidence="12" type="ORF">SEMRO_89_G047150.1</name>
</gene>
<keyword evidence="5 7" id="KW-0040">ANK repeat</keyword>
<dbReference type="GO" id="GO:0005737">
    <property type="term" value="C:cytoplasm"/>
    <property type="evidence" value="ECO:0007669"/>
    <property type="project" value="TreeGrafter"/>
</dbReference>
<evidence type="ECO:0000256" key="6">
    <source>
        <dbReference type="ARBA" id="ARBA00023136"/>
    </source>
</evidence>
<evidence type="ECO:0000259" key="11">
    <source>
        <dbReference type="Pfam" id="PF00520"/>
    </source>
</evidence>
<keyword evidence="6 10" id="KW-0472">Membrane</keyword>
<reference evidence="12" key="1">
    <citation type="submission" date="2020-06" db="EMBL/GenBank/DDBJ databases">
        <authorList>
            <consortium name="Plant Systems Biology data submission"/>
        </authorList>
    </citation>
    <scope>NUCLEOTIDE SEQUENCE</scope>
    <source>
        <strain evidence="12">D6</strain>
    </source>
</reference>